<dbReference type="OrthoDB" id="8601734at2"/>
<dbReference type="Proteomes" id="UP000199677">
    <property type="component" value="Unassembled WGS sequence"/>
</dbReference>
<reference evidence="3" key="1">
    <citation type="submission" date="2016-10" db="EMBL/GenBank/DDBJ databases">
        <authorList>
            <person name="Varghese N."/>
            <person name="Submissions S."/>
        </authorList>
    </citation>
    <scope>NUCLEOTIDE SEQUENCE [LARGE SCALE GENOMIC DNA]</scope>
    <source>
        <strain evidence="3">CGMCC 1.6494</strain>
    </source>
</reference>
<sequence length="171" mass="19466">MIWHLIAAVFAGLAAAGIGLLLRVLSGKRLPKWIVPVCGGLGMISYQIHMEYSWFEHKQEQLPATAEVISSDVSQQVWRPWTFFFPVTTKFSVIDSDNIQLGTSGDDRLAEFILYQFERHYTDVITHQPYLLNCDTRELIPLEQNTQEPQVDQMRTLRDSSPLLINVCDGA</sequence>
<name>A0A1H0EE98_9GAMM</name>
<keyword evidence="1" id="KW-1133">Transmembrane helix</keyword>
<dbReference type="EMBL" id="FNII01000008">
    <property type="protein sequence ID" value="SDN80673.1"/>
    <property type="molecule type" value="Genomic_DNA"/>
</dbReference>
<keyword evidence="1" id="KW-0812">Transmembrane</keyword>
<evidence type="ECO:0000313" key="3">
    <source>
        <dbReference type="Proteomes" id="UP000199677"/>
    </source>
</evidence>
<evidence type="ECO:0000313" key="2">
    <source>
        <dbReference type="EMBL" id="SDN80673.1"/>
    </source>
</evidence>
<organism evidence="2 3">
    <name type="scientific">Vreelandella arcis</name>
    <dbReference type="NCBI Taxonomy" id="416873"/>
    <lineage>
        <taxon>Bacteria</taxon>
        <taxon>Pseudomonadati</taxon>
        <taxon>Pseudomonadota</taxon>
        <taxon>Gammaproteobacteria</taxon>
        <taxon>Oceanospirillales</taxon>
        <taxon>Halomonadaceae</taxon>
        <taxon>Vreelandella</taxon>
    </lineage>
</organism>
<dbReference type="STRING" id="416873.SAMN04487951_108121"/>
<accession>A0A1H0EE98</accession>
<evidence type="ECO:0000256" key="1">
    <source>
        <dbReference type="SAM" id="Phobius"/>
    </source>
</evidence>
<keyword evidence="3" id="KW-1185">Reference proteome</keyword>
<dbReference type="RefSeq" id="WP_089706514.1">
    <property type="nucleotide sequence ID" value="NZ_FNII01000008.1"/>
</dbReference>
<dbReference type="AlphaFoldDB" id="A0A1H0EE98"/>
<keyword evidence="1" id="KW-0472">Membrane</keyword>
<gene>
    <name evidence="2" type="ORF">SAMN04487951_108121</name>
</gene>
<feature type="transmembrane region" description="Helical" evidence="1">
    <location>
        <begin position="6"/>
        <end position="25"/>
    </location>
</feature>
<proteinExistence type="predicted"/>
<protein>
    <submittedName>
        <fullName evidence="2">Uncharacterized protein</fullName>
    </submittedName>
</protein>